<gene>
    <name evidence="2" type="ORF">TPSB3V08_LOCUS4069</name>
</gene>
<dbReference type="AlphaFoldDB" id="A0A7R9CVZ2"/>
<proteinExistence type="predicted"/>
<sequence>MGKLSHSVSDRDSIPDILDHMVLPFQAGSQHQYDRWVKVLAVELLRQTSLEDIKFLDILAITATLGQAQEERGRARSRGVQSRRSHLSPESDREVAALLVKCQQVESYVSVREKRRLFESLSRSNQRLAQSTDNLYTEELVPPEICGKKRAHSLHDLSRSSVAVKEMCRYFEERGQQDNVSRPNNVPELNNAFLSRRNAQRWERRLTRLKQQVADSEDRIWRLQGKMAGLDHQRESTRLRGRDVRGYSVLERRLSEEEAKLNQLHEGASRALREVEHSSAKFETALIQ</sequence>
<dbReference type="EMBL" id="OD001877">
    <property type="protein sequence ID" value="CAD7403472.1"/>
    <property type="molecule type" value="Genomic_DNA"/>
</dbReference>
<keyword evidence="1" id="KW-0175">Coiled coil</keyword>
<evidence type="ECO:0000256" key="1">
    <source>
        <dbReference type="SAM" id="Coils"/>
    </source>
</evidence>
<organism evidence="2">
    <name type="scientific">Timema poppense</name>
    <name type="common">Walking stick</name>
    <dbReference type="NCBI Taxonomy" id="170557"/>
    <lineage>
        <taxon>Eukaryota</taxon>
        <taxon>Metazoa</taxon>
        <taxon>Ecdysozoa</taxon>
        <taxon>Arthropoda</taxon>
        <taxon>Hexapoda</taxon>
        <taxon>Insecta</taxon>
        <taxon>Pterygota</taxon>
        <taxon>Neoptera</taxon>
        <taxon>Polyneoptera</taxon>
        <taxon>Phasmatodea</taxon>
        <taxon>Timematodea</taxon>
        <taxon>Timematoidea</taxon>
        <taxon>Timematidae</taxon>
        <taxon>Timema</taxon>
    </lineage>
</organism>
<feature type="coiled-coil region" evidence="1">
    <location>
        <begin position="199"/>
        <end position="274"/>
    </location>
</feature>
<protein>
    <submittedName>
        <fullName evidence="2">Uncharacterized protein</fullName>
    </submittedName>
</protein>
<accession>A0A7R9CVZ2</accession>
<name>A0A7R9CVZ2_TIMPO</name>
<reference evidence="2" key="1">
    <citation type="submission" date="2020-11" db="EMBL/GenBank/DDBJ databases">
        <authorList>
            <person name="Tran Van P."/>
        </authorList>
    </citation>
    <scope>NUCLEOTIDE SEQUENCE</scope>
</reference>
<evidence type="ECO:0000313" key="2">
    <source>
        <dbReference type="EMBL" id="CAD7403472.1"/>
    </source>
</evidence>